<evidence type="ECO:0000259" key="7">
    <source>
        <dbReference type="Pfam" id="PF04130"/>
    </source>
</evidence>
<keyword evidence="4 5" id="KW-0206">Cytoskeleton</keyword>
<dbReference type="GO" id="GO:0000922">
    <property type="term" value="C:spindle pole"/>
    <property type="evidence" value="ECO:0007669"/>
    <property type="project" value="InterPro"/>
</dbReference>
<dbReference type="STRING" id="37992.A0A4Z0YW71"/>
<proteinExistence type="inferred from homology"/>
<keyword evidence="11" id="KW-1185">Reference proteome</keyword>
<keyword evidence="3 5" id="KW-0493">Microtubule</keyword>
<dbReference type="Proteomes" id="UP000297716">
    <property type="component" value="Unassembled WGS sequence"/>
</dbReference>
<feature type="region of interest" description="Disordered" evidence="6">
    <location>
        <begin position="811"/>
        <end position="836"/>
    </location>
</feature>
<dbReference type="GO" id="GO:0000278">
    <property type="term" value="P:mitotic cell cycle"/>
    <property type="evidence" value="ECO:0007669"/>
    <property type="project" value="TreeGrafter"/>
</dbReference>
<gene>
    <name evidence="10" type="ORF">E0Z10_g5345</name>
</gene>
<feature type="domain" description="Gamma-Tubulin ring complex non-core subunit mod21 N-terminal" evidence="8">
    <location>
        <begin position="93"/>
        <end position="181"/>
    </location>
</feature>
<dbReference type="GO" id="GO:0000930">
    <property type="term" value="C:gamma-tubulin complex"/>
    <property type="evidence" value="ECO:0007669"/>
    <property type="project" value="TreeGrafter"/>
</dbReference>
<feature type="domain" description="Gamma tubulin complex component C-terminal" evidence="7">
    <location>
        <begin position="565"/>
        <end position="880"/>
    </location>
</feature>
<dbReference type="PANTHER" id="PTHR19302:SF33">
    <property type="entry name" value="GAMMA-TUBULIN COMPLEX COMPONENT 5"/>
    <property type="match status" value="1"/>
</dbReference>
<organism evidence="10 11">
    <name type="scientific">Xylaria hypoxylon</name>
    <dbReference type="NCBI Taxonomy" id="37992"/>
    <lineage>
        <taxon>Eukaryota</taxon>
        <taxon>Fungi</taxon>
        <taxon>Dikarya</taxon>
        <taxon>Ascomycota</taxon>
        <taxon>Pezizomycotina</taxon>
        <taxon>Sordariomycetes</taxon>
        <taxon>Xylariomycetidae</taxon>
        <taxon>Xylariales</taxon>
        <taxon>Xylariaceae</taxon>
        <taxon>Xylaria</taxon>
    </lineage>
</organism>
<dbReference type="GO" id="GO:0051321">
    <property type="term" value="P:meiotic cell cycle"/>
    <property type="evidence" value="ECO:0007669"/>
    <property type="project" value="TreeGrafter"/>
</dbReference>
<evidence type="ECO:0000256" key="4">
    <source>
        <dbReference type="ARBA" id="ARBA00023212"/>
    </source>
</evidence>
<dbReference type="GO" id="GO:0007020">
    <property type="term" value="P:microtubule nucleation"/>
    <property type="evidence" value="ECO:0007669"/>
    <property type="project" value="InterPro"/>
</dbReference>
<dbReference type="Pfam" id="PF04130">
    <property type="entry name" value="GCP_C_terminal"/>
    <property type="match status" value="1"/>
</dbReference>
<feature type="region of interest" description="Disordered" evidence="6">
    <location>
        <begin position="184"/>
        <end position="204"/>
    </location>
</feature>
<dbReference type="Pfam" id="PF14609">
    <property type="entry name" value="GCP5-Mod21_N"/>
    <property type="match status" value="1"/>
</dbReference>
<dbReference type="GO" id="GO:0051225">
    <property type="term" value="P:spindle assembly"/>
    <property type="evidence" value="ECO:0007669"/>
    <property type="project" value="TreeGrafter"/>
</dbReference>
<evidence type="ECO:0000259" key="8">
    <source>
        <dbReference type="Pfam" id="PF14609"/>
    </source>
</evidence>
<dbReference type="CDD" id="cd22572">
    <property type="entry name" value="GCP5_NTD"/>
    <property type="match status" value="1"/>
</dbReference>
<feature type="compositionally biased region" description="Basic and acidic residues" evidence="6">
    <location>
        <begin position="822"/>
        <end position="831"/>
    </location>
</feature>
<dbReference type="OrthoDB" id="66546at2759"/>
<dbReference type="GO" id="GO:0005816">
    <property type="term" value="C:spindle pole body"/>
    <property type="evidence" value="ECO:0007669"/>
    <property type="project" value="UniProtKB-ARBA"/>
</dbReference>
<evidence type="ECO:0000313" key="10">
    <source>
        <dbReference type="EMBL" id="TGJ83420.1"/>
    </source>
</evidence>
<evidence type="ECO:0000313" key="11">
    <source>
        <dbReference type="Proteomes" id="UP000297716"/>
    </source>
</evidence>
<dbReference type="InterPro" id="IPR032797">
    <property type="entry name" value="Mod21_N"/>
</dbReference>
<keyword evidence="2 5" id="KW-0963">Cytoplasm</keyword>
<dbReference type="PANTHER" id="PTHR19302">
    <property type="entry name" value="GAMMA TUBULIN COMPLEX PROTEIN"/>
    <property type="match status" value="1"/>
</dbReference>
<dbReference type="GO" id="GO:0005874">
    <property type="term" value="C:microtubule"/>
    <property type="evidence" value="ECO:0007669"/>
    <property type="project" value="UniProtKB-KW"/>
</dbReference>
<evidence type="ECO:0000256" key="3">
    <source>
        <dbReference type="ARBA" id="ARBA00022701"/>
    </source>
</evidence>
<evidence type="ECO:0000256" key="6">
    <source>
        <dbReference type="SAM" id="MobiDB-lite"/>
    </source>
</evidence>
<name>A0A4Z0YW71_9PEZI</name>
<sequence>MKHHLTLMHGASNCSSQARNAAKQLYFTSFTETSQIGLQLRPIPSQLRSQTDRIRFDTLRETSLRKLRQHHFLRTNQFDVYSALDGYEERFRVLNRDSIADALRSRLDAFAQCSNKWAPDVLDLLLKLADQPIQKSKLDDLELVKELEDNPEPRLKWSDIAEEEGWDKDRELWRSVDFGGYSSEDEYDQKSDASARSKDTSLSSIEARYRKQPTDYLERLQGQLDLDEIRQSQAWRVRKPAIIPTVQSQKIAITQIQAIREILFMLSGLQNSLFDGQGKPPLDIQLTHASWQIFRSLLVSANDAGRRLSLLRQYVKQKQQIPLIQAFQAAIENHLRSFDNAIASMQAHYASISHDFVASVMKLLNDLDPHLHPLKSLAEIIEQLEKSKSSQPFHYLELLFDSAQELQLGSDECTYHFIGQLFFECFAVYLQPIRCWMEEGELIDSDKAFFISRSPVDVSWSQAWVDQFKLKRTPQGLLFAPRFLQPAASKIFTTGKSIVILKLLGKHWPTQEKTPEPTTLVDMDGVCSLVPFSEVFKSMFDQWMQSKHHAASTTLKQTLFQTYNLSSDLDMLQHIYLMSDGSRSDQFANAVFNNIDIFNVNWHDRFNLTEIAREAFDGLIESHRLDVSTLRNSSASDVKDVRRTVRKGLPSICITYRLPWLSRIVLTEDSLAQYQLVFTFLLQLRRASHVLTRHRILSDGIAYTTAEQETFYSIRQKLVWFCTTLQSYISTLVLGPSVAAFLEEMRQAEDIDQMLMSHSAFIKRILDGACLGRKLDPIREAILDIFDLAIRLRDARQIEIERAAEETQELSRLSVMSSPEKGSPERYVKSSEEEDDTFLGEQDKSGMMQDADIPYRQVLGEIRSDLDRHLKFVCGGLRGVARASTSEAASKWDILAEMLELGIRGLSMA</sequence>
<comment type="subcellular location">
    <subcellularLocation>
        <location evidence="5">Cytoplasm</location>
        <location evidence="5">Cytoskeleton</location>
        <location evidence="5">Microtubule organizing center</location>
    </subcellularLocation>
</comment>
<reference evidence="10 11" key="1">
    <citation type="submission" date="2019-03" db="EMBL/GenBank/DDBJ databases">
        <title>Draft genome sequence of Xylaria hypoxylon DSM 108379, a ubiquitous saprotrophic-parasitic fungi on hardwood.</title>
        <authorList>
            <person name="Buettner E."/>
            <person name="Leonhardt S."/>
            <person name="Gebauer A.M."/>
            <person name="Liers C."/>
            <person name="Hofrichter M."/>
            <person name="Kellner H."/>
        </authorList>
    </citation>
    <scope>NUCLEOTIDE SEQUENCE [LARGE SCALE GENOMIC DNA]</scope>
    <source>
        <strain evidence="10 11">DSM 108379</strain>
    </source>
</reference>
<evidence type="ECO:0000259" key="9">
    <source>
        <dbReference type="Pfam" id="PF17681"/>
    </source>
</evidence>
<feature type="domain" description="Gamma tubulin complex component protein N-terminal" evidence="9">
    <location>
        <begin position="259"/>
        <end position="561"/>
    </location>
</feature>
<comment type="caution">
    <text evidence="10">The sequence shown here is derived from an EMBL/GenBank/DDBJ whole genome shotgun (WGS) entry which is preliminary data.</text>
</comment>
<dbReference type="Pfam" id="PF17681">
    <property type="entry name" value="GCP_N_terminal"/>
    <property type="match status" value="1"/>
</dbReference>
<protein>
    <recommendedName>
        <fullName evidence="5">Spindle pole body component</fullName>
    </recommendedName>
</protein>
<evidence type="ECO:0000256" key="2">
    <source>
        <dbReference type="ARBA" id="ARBA00022490"/>
    </source>
</evidence>
<comment type="similarity">
    <text evidence="1 5">Belongs to the TUBGCP family.</text>
</comment>
<evidence type="ECO:0000256" key="5">
    <source>
        <dbReference type="RuleBase" id="RU363050"/>
    </source>
</evidence>
<feature type="compositionally biased region" description="Basic and acidic residues" evidence="6">
    <location>
        <begin position="188"/>
        <end position="199"/>
    </location>
</feature>
<dbReference type="InterPro" id="IPR059169">
    <property type="entry name" value="GCP5_N_ext"/>
</dbReference>
<dbReference type="InterPro" id="IPR041470">
    <property type="entry name" value="GCP_N"/>
</dbReference>
<accession>A0A4Z0YW71</accession>
<dbReference type="Gene3D" id="1.20.120.1900">
    <property type="entry name" value="Gamma-tubulin complex, C-terminal domain"/>
    <property type="match status" value="1"/>
</dbReference>
<dbReference type="InterPro" id="IPR007259">
    <property type="entry name" value="GCP"/>
</dbReference>
<dbReference type="GO" id="GO:0043015">
    <property type="term" value="F:gamma-tubulin binding"/>
    <property type="evidence" value="ECO:0007669"/>
    <property type="project" value="InterPro"/>
</dbReference>
<dbReference type="EMBL" id="SKBN01000094">
    <property type="protein sequence ID" value="TGJ83420.1"/>
    <property type="molecule type" value="Genomic_DNA"/>
</dbReference>
<dbReference type="InterPro" id="IPR040457">
    <property type="entry name" value="GCP_C"/>
</dbReference>
<dbReference type="InterPro" id="IPR042241">
    <property type="entry name" value="GCP_C_sf"/>
</dbReference>
<dbReference type="GO" id="GO:0031122">
    <property type="term" value="P:cytoplasmic microtubule organization"/>
    <property type="evidence" value="ECO:0007669"/>
    <property type="project" value="TreeGrafter"/>
</dbReference>
<dbReference type="AlphaFoldDB" id="A0A4Z0YW71"/>
<dbReference type="GO" id="GO:0051011">
    <property type="term" value="F:microtubule minus-end binding"/>
    <property type="evidence" value="ECO:0007669"/>
    <property type="project" value="TreeGrafter"/>
</dbReference>
<evidence type="ECO:0000256" key="1">
    <source>
        <dbReference type="ARBA" id="ARBA00010337"/>
    </source>
</evidence>